<reference evidence="3 4" key="1">
    <citation type="submission" date="2020-03" db="EMBL/GenBank/DDBJ databases">
        <title>Whole genome shotgun sequence of Phytohabitans rumicis NBRC 108638.</title>
        <authorList>
            <person name="Komaki H."/>
            <person name="Tamura T."/>
        </authorList>
    </citation>
    <scope>NUCLEOTIDE SEQUENCE [LARGE SCALE GENOMIC DNA]</scope>
    <source>
        <strain evidence="3 4">NBRC 108638</strain>
    </source>
</reference>
<evidence type="ECO:0000313" key="4">
    <source>
        <dbReference type="Proteomes" id="UP000482960"/>
    </source>
</evidence>
<feature type="region of interest" description="Disordered" evidence="1">
    <location>
        <begin position="68"/>
        <end position="93"/>
    </location>
</feature>
<proteinExistence type="predicted"/>
<accession>A0A6V8LHA3</accession>
<dbReference type="EMBL" id="BLPG01000001">
    <property type="protein sequence ID" value="GFJ94288.1"/>
    <property type="molecule type" value="Genomic_DNA"/>
</dbReference>
<name>A0A6V8LHA3_9ACTN</name>
<feature type="chain" id="PRO_5028838692" description="Lipoprotein" evidence="2">
    <location>
        <begin position="24"/>
        <end position="180"/>
    </location>
</feature>
<gene>
    <name evidence="3" type="ORF">Prum_079300</name>
</gene>
<feature type="signal peptide" evidence="2">
    <location>
        <begin position="1"/>
        <end position="23"/>
    </location>
</feature>
<evidence type="ECO:0008006" key="5">
    <source>
        <dbReference type="Google" id="ProtNLM"/>
    </source>
</evidence>
<keyword evidence="2" id="KW-0732">Signal</keyword>
<protein>
    <recommendedName>
        <fullName evidence="5">Lipoprotein</fullName>
    </recommendedName>
</protein>
<sequence length="180" mass="18530">MLRRRIAWTIAALALALGPAACGGEDGGDGIATAGGASGGPSASASAAAGNADEQNLKFVECMRGEGIEMEDPEPGGGTQIRIRGGDPAKADAAMQKCRQYLPNGGEQTRMSPEDIEKARQYSKCMRDNGVPAFPDPDPETGGIMLRAGPDSGLDPNSAEFAAAQKKCEQLRPRRPGSGG</sequence>
<feature type="region of interest" description="Disordered" evidence="1">
    <location>
        <begin position="126"/>
        <end position="180"/>
    </location>
</feature>
<dbReference type="Proteomes" id="UP000482960">
    <property type="component" value="Unassembled WGS sequence"/>
</dbReference>
<comment type="caution">
    <text evidence="3">The sequence shown here is derived from an EMBL/GenBank/DDBJ whole genome shotgun (WGS) entry which is preliminary data.</text>
</comment>
<evidence type="ECO:0000313" key="3">
    <source>
        <dbReference type="EMBL" id="GFJ94288.1"/>
    </source>
</evidence>
<evidence type="ECO:0000256" key="2">
    <source>
        <dbReference type="SAM" id="SignalP"/>
    </source>
</evidence>
<dbReference type="AlphaFoldDB" id="A0A6V8LHA3"/>
<evidence type="ECO:0000256" key="1">
    <source>
        <dbReference type="SAM" id="MobiDB-lite"/>
    </source>
</evidence>
<organism evidence="3 4">
    <name type="scientific">Phytohabitans rumicis</name>
    <dbReference type="NCBI Taxonomy" id="1076125"/>
    <lineage>
        <taxon>Bacteria</taxon>
        <taxon>Bacillati</taxon>
        <taxon>Actinomycetota</taxon>
        <taxon>Actinomycetes</taxon>
        <taxon>Micromonosporales</taxon>
        <taxon>Micromonosporaceae</taxon>
    </lineage>
</organism>
<keyword evidence="4" id="KW-1185">Reference proteome</keyword>
<reference evidence="3 4" key="2">
    <citation type="submission" date="2020-03" db="EMBL/GenBank/DDBJ databases">
        <authorList>
            <person name="Ichikawa N."/>
            <person name="Kimura A."/>
            <person name="Kitahashi Y."/>
            <person name="Uohara A."/>
        </authorList>
    </citation>
    <scope>NUCLEOTIDE SEQUENCE [LARGE SCALE GENOMIC DNA]</scope>
    <source>
        <strain evidence="3 4">NBRC 108638</strain>
    </source>
</reference>
<dbReference type="RefSeq" id="WP_173081316.1">
    <property type="nucleotide sequence ID" value="NZ_BAABJB010000018.1"/>
</dbReference>